<dbReference type="PROSITE" id="PS01124">
    <property type="entry name" value="HTH_ARAC_FAMILY_2"/>
    <property type="match status" value="1"/>
</dbReference>
<dbReference type="Pfam" id="PF14525">
    <property type="entry name" value="AraC_binding_2"/>
    <property type="match status" value="1"/>
</dbReference>
<evidence type="ECO:0000259" key="4">
    <source>
        <dbReference type="PROSITE" id="PS01124"/>
    </source>
</evidence>
<dbReference type="PRINTS" id="PR00032">
    <property type="entry name" value="HTHARAC"/>
</dbReference>
<dbReference type="SUPFAM" id="SSF46689">
    <property type="entry name" value="Homeodomain-like"/>
    <property type="match status" value="1"/>
</dbReference>
<evidence type="ECO:0000256" key="3">
    <source>
        <dbReference type="ARBA" id="ARBA00023163"/>
    </source>
</evidence>
<keyword evidence="3" id="KW-0804">Transcription</keyword>
<dbReference type="InterPro" id="IPR009057">
    <property type="entry name" value="Homeodomain-like_sf"/>
</dbReference>
<dbReference type="EMBL" id="JAMXMC010000001">
    <property type="protein sequence ID" value="MCO5975440.1"/>
    <property type="molecule type" value="Genomic_DNA"/>
</dbReference>
<organism evidence="5 6">
    <name type="scientific">Ideonella oryzae</name>
    <dbReference type="NCBI Taxonomy" id="2937441"/>
    <lineage>
        <taxon>Bacteria</taxon>
        <taxon>Pseudomonadati</taxon>
        <taxon>Pseudomonadota</taxon>
        <taxon>Betaproteobacteria</taxon>
        <taxon>Burkholderiales</taxon>
        <taxon>Sphaerotilaceae</taxon>
        <taxon>Ideonella</taxon>
    </lineage>
</organism>
<gene>
    <name evidence="5" type="ORF">M0L44_01720</name>
</gene>
<dbReference type="SMART" id="SM00342">
    <property type="entry name" value="HTH_ARAC"/>
    <property type="match status" value="1"/>
</dbReference>
<dbReference type="InterPro" id="IPR020449">
    <property type="entry name" value="Tscrpt_reg_AraC-type_HTH"/>
</dbReference>
<dbReference type="PANTHER" id="PTHR46796">
    <property type="entry name" value="HTH-TYPE TRANSCRIPTIONAL ACTIVATOR RHAS-RELATED"/>
    <property type="match status" value="1"/>
</dbReference>
<dbReference type="InterPro" id="IPR018060">
    <property type="entry name" value="HTH_AraC"/>
</dbReference>
<evidence type="ECO:0000313" key="5">
    <source>
        <dbReference type="EMBL" id="MCO5975440.1"/>
    </source>
</evidence>
<reference evidence="5 6" key="1">
    <citation type="submission" date="2022-06" db="EMBL/GenBank/DDBJ databases">
        <title>Ideonella sp. NS12-5 Genome sequencing and assembly.</title>
        <authorList>
            <person name="Jung Y."/>
        </authorList>
    </citation>
    <scope>NUCLEOTIDE SEQUENCE [LARGE SCALE GENOMIC DNA]</scope>
    <source>
        <strain evidence="5 6">NS12-5</strain>
    </source>
</reference>
<dbReference type="PANTHER" id="PTHR46796:SF6">
    <property type="entry name" value="ARAC SUBFAMILY"/>
    <property type="match status" value="1"/>
</dbReference>
<feature type="domain" description="HTH araC/xylS-type" evidence="4">
    <location>
        <begin position="218"/>
        <end position="319"/>
    </location>
</feature>
<keyword evidence="6" id="KW-1185">Reference proteome</keyword>
<dbReference type="Gene3D" id="1.10.10.60">
    <property type="entry name" value="Homeodomain-like"/>
    <property type="match status" value="1"/>
</dbReference>
<proteinExistence type="predicted"/>
<sequence>MSIAATFLGAPQPATPVPAPLSWARQIHQGFFPLVLEMSRPVEPLAIQTVAKVRQGCRLARIQAPAHVARMTEPACLSLPRRQVKVLWLRQGSAQFSQGRQVIDLQAGEWLLYEASRPYELAMSEGVDFSVMFHAVDEGDAWLQACQRLPQSPRSTTEAAKLALDMVSAALAEDVHLGSATCSAFSLSVRALLDIAMQLQGREATERRGQDAWMSLLNQAKAYLLAHLTEPDLTPDRLASELGVSRRSLYKAFEQVQEKPQAFLLRARLQRCRELLMGNLGTHRNLADLALSHGFSDAAHFSRTYKKVFGESPSQARQRRPA</sequence>
<name>A0ABT1BGU7_9BURK</name>
<evidence type="ECO:0000313" key="6">
    <source>
        <dbReference type="Proteomes" id="UP001204851"/>
    </source>
</evidence>
<keyword evidence="1" id="KW-0805">Transcription regulation</keyword>
<keyword evidence="2" id="KW-0238">DNA-binding</keyword>
<dbReference type="Pfam" id="PF12833">
    <property type="entry name" value="HTH_18"/>
    <property type="match status" value="1"/>
</dbReference>
<protein>
    <submittedName>
        <fullName evidence="5">Helix-turn-helix domain-containing protein</fullName>
    </submittedName>
</protein>
<dbReference type="InterPro" id="IPR035418">
    <property type="entry name" value="AraC-bd_2"/>
</dbReference>
<dbReference type="Proteomes" id="UP001204851">
    <property type="component" value="Unassembled WGS sequence"/>
</dbReference>
<accession>A0ABT1BGU7</accession>
<evidence type="ECO:0000256" key="2">
    <source>
        <dbReference type="ARBA" id="ARBA00023125"/>
    </source>
</evidence>
<comment type="caution">
    <text evidence="5">The sequence shown here is derived from an EMBL/GenBank/DDBJ whole genome shotgun (WGS) entry which is preliminary data.</text>
</comment>
<dbReference type="InterPro" id="IPR050204">
    <property type="entry name" value="AraC_XylS_family_regulators"/>
</dbReference>
<dbReference type="RefSeq" id="WP_252767882.1">
    <property type="nucleotide sequence ID" value="NZ_JAMXMC010000001.1"/>
</dbReference>
<evidence type="ECO:0000256" key="1">
    <source>
        <dbReference type="ARBA" id="ARBA00023015"/>
    </source>
</evidence>